<evidence type="ECO:0000256" key="1">
    <source>
        <dbReference type="SAM" id="Phobius"/>
    </source>
</evidence>
<keyword evidence="4" id="KW-1185">Reference proteome</keyword>
<dbReference type="RefSeq" id="WP_345201567.1">
    <property type="nucleotide sequence ID" value="NZ_BAABGM010000001.1"/>
</dbReference>
<sequence length="293" mass="30862">MAGVDARVGGRHSRPLGRGGPARAYLCYAIGLLVVYAGGLVAFWPPEGEQPAATLFLVLMFAPTAGALLAKVAAQGRIQWGRPGLTMLLGLVPVLAVLGAYLLAGALGWVREDPDVLWAALAGAPIAIFGAAISAVGEEIGWRGFLWPTLRQRNSFVRASLVMFVVWWLYHVPLVILGWYGSLAGLPAFTVAVAGIVLFLGVITDRSRSLWPSVVTHGAWNGLVATSFAATEGVERVPAFSGSEALLGEFGWLSAVVMACVGLGSVWWHFSRPLADGAAAPRPTLVSARANRP</sequence>
<evidence type="ECO:0000313" key="4">
    <source>
        <dbReference type="Proteomes" id="UP001500945"/>
    </source>
</evidence>
<reference evidence="4" key="1">
    <citation type="journal article" date="2019" name="Int. J. Syst. Evol. Microbiol.">
        <title>The Global Catalogue of Microorganisms (GCM) 10K type strain sequencing project: providing services to taxonomists for standard genome sequencing and annotation.</title>
        <authorList>
            <consortium name="The Broad Institute Genomics Platform"/>
            <consortium name="The Broad Institute Genome Sequencing Center for Infectious Disease"/>
            <person name="Wu L."/>
            <person name="Ma J."/>
        </authorList>
    </citation>
    <scope>NUCLEOTIDE SEQUENCE [LARGE SCALE GENOMIC DNA]</scope>
    <source>
        <strain evidence="4">JCM 17809</strain>
    </source>
</reference>
<feature type="transmembrane region" description="Helical" evidence="1">
    <location>
        <begin position="156"/>
        <end position="180"/>
    </location>
</feature>
<dbReference type="InterPro" id="IPR003675">
    <property type="entry name" value="Rce1/LyrA-like_dom"/>
</dbReference>
<dbReference type="PANTHER" id="PTHR35797:SF1">
    <property type="entry name" value="PROTEASE"/>
    <property type="match status" value="1"/>
</dbReference>
<dbReference type="PANTHER" id="PTHR35797">
    <property type="entry name" value="PROTEASE-RELATED"/>
    <property type="match status" value="1"/>
</dbReference>
<feature type="transmembrane region" description="Helical" evidence="1">
    <location>
        <begin position="24"/>
        <end position="46"/>
    </location>
</feature>
<feature type="transmembrane region" description="Helical" evidence="1">
    <location>
        <begin position="210"/>
        <end position="230"/>
    </location>
</feature>
<feature type="transmembrane region" description="Helical" evidence="1">
    <location>
        <begin position="250"/>
        <end position="270"/>
    </location>
</feature>
<gene>
    <name evidence="3" type="ORF">GCM10023168_03280</name>
</gene>
<feature type="transmembrane region" description="Helical" evidence="1">
    <location>
        <begin position="186"/>
        <end position="203"/>
    </location>
</feature>
<keyword evidence="1" id="KW-0472">Membrane</keyword>
<keyword evidence="1" id="KW-1133">Transmembrane helix</keyword>
<organism evidence="3 4">
    <name type="scientific">Fodinibacter luteus</name>
    <dbReference type="NCBI Taxonomy" id="552064"/>
    <lineage>
        <taxon>Bacteria</taxon>
        <taxon>Bacillati</taxon>
        <taxon>Actinomycetota</taxon>
        <taxon>Actinomycetes</taxon>
        <taxon>Micrococcales</taxon>
        <taxon>Intrasporangiaceae</taxon>
        <taxon>Fodinibacter (ex Wang et al. 2009)</taxon>
    </lineage>
</organism>
<dbReference type="InterPro" id="IPR042150">
    <property type="entry name" value="MmRce1-like"/>
</dbReference>
<proteinExistence type="predicted"/>
<name>A0ABP8JZ07_9MICO</name>
<evidence type="ECO:0000259" key="2">
    <source>
        <dbReference type="Pfam" id="PF02517"/>
    </source>
</evidence>
<dbReference type="Proteomes" id="UP001500945">
    <property type="component" value="Unassembled WGS sequence"/>
</dbReference>
<dbReference type="Pfam" id="PF02517">
    <property type="entry name" value="Rce1-like"/>
    <property type="match status" value="1"/>
</dbReference>
<evidence type="ECO:0000313" key="3">
    <source>
        <dbReference type="EMBL" id="GAA4397863.1"/>
    </source>
</evidence>
<keyword evidence="1" id="KW-0812">Transmembrane</keyword>
<dbReference type="EMBL" id="BAABGM010000001">
    <property type="protein sequence ID" value="GAA4397863.1"/>
    <property type="molecule type" value="Genomic_DNA"/>
</dbReference>
<protein>
    <recommendedName>
        <fullName evidence="2">CAAX prenyl protease 2/Lysostaphin resistance protein A-like domain-containing protein</fullName>
    </recommendedName>
</protein>
<feature type="domain" description="CAAX prenyl protease 2/Lysostaphin resistance protein A-like" evidence="2">
    <location>
        <begin position="125"/>
        <end position="222"/>
    </location>
</feature>
<feature type="transmembrane region" description="Helical" evidence="1">
    <location>
        <begin position="116"/>
        <end position="136"/>
    </location>
</feature>
<feature type="transmembrane region" description="Helical" evidence="1">
    <location>
        <begin position="52"/>
        <end position="73"/>
    </location>
</feature>
<feature type="transmembrane region" description="Helical" evidence="1">
    <location>
        <begin position="85"/>
        <end position="110"/>
    </location>
</feature>
<accession>A0ABP8JZ07</accession>
<comment type="caution">
    <text evidence="3">The sequence shown here is derived from an EMBL/GenBank/DDBJ whole genome shotgun (WGS) entry which is preliminary data.</text>
</comment>